<dbReference type="InterPro" id="IPR051459">
    <property type="entry name" value="Cytochrome_c-type_DH"/>
</dbReference>
<evidence type="ECO:0000256" key="8">
    <source>
        <dbReference type="ARBA" id="ARBA00023136"/>
    </source>
</evidence>
<comment type="subcellular location">
    <subcellularLocation>
        <location evidence="1">Cell membrane</location>
    </subcellularLocation>
</comment>
<dbReference type="InterPro" id="IPR009056">
    <property type="entry name" value="Cyt_c-like_dom"/>
</dbReference>
<keyword evidence="12" id="KW-1185">Reference proteome</keyword>
<dbReference type="PIRSF" id="PIRSF000018">
    <property type="entry name" value="Mb_ADH_cyt_c"/>
    <property type="match status" value="1"/>
</dbReference>
<dbReference type="EMBL" id="JAMYZZ010000008">
    <property type="protein sequence ID" value="MCP1258253.1"/>
    <property type="molecule type" value="Genomic_DNA"/>
</dbReference>
<proteinExistence type="predicted"/>
<organism evidence="11 12">
    <name type="scientific">Acetobacter lambici</name>
    <dbReference type="NCBI Taxonomy" id="1332824"/>
    <lineage>
        <taxon>Bacteria</taxon>
        <taxon>Pseudomonadati</taxon>
        <taxon>Pseudomonadota</taxon>
        <taxon>Alphaproteobacteria</taxon>
        <taxon>Acetobacterales</taxon>
        <taxon>Acetobacteraceae</taxon>
        <taxon>Acetobacter</taxon>
    </lineage>
</organism>
<protein>
    <submittedName>
        <fullName evidence="11">Cytochrome c</fullName>
    </submittedName>
</protein>
<dbReference type="PANTHER" id="PTHR35008:SF8">
    <property type="entry name" value="ALCOHOL DEHYDROGENASE CYTOCHROME C SUBUNIT"/>
    <property type="match status" value="1"/>
</dbReference>
<evidence type="ECO:0000256" key="6">
    <source>
        <dbReference type="ARBA" id="ARBA00022737"/>
    </source>
</evidence>
<dbReference type="Pfam" id="PF00034">
    <property type="entry name" value="Cytochrom_C"/>
    <property type="match status" value="1"/>
</dbReference>
<evidence type="ECO:0000256" key="9">
    <source>
        <dbReference type="PROSITE-ProRule" id="PRU00433"/>
    </source>
</evidence>
<evidence type="ECO:0000256" key="2">
    <source>
        <dbReference type="ARBA" id="ARBA00022475"/>
    </source>
</evidence>
<dbReference type="InterPro" id="IPR014353">
    <property type="entry name" value="Membr-bd_ADH_cyt_c"/>
</dbReference>
<dbReference type="InterPro" id="IPR036909">
    <property type="entry name" value="Cyt_c-like_dom_sf"/>
</dbReference>
<keyword evidence="3 9" id="KW-0349">Heme</keyword>
<evidence type="ECO:0000313" key="12">
    <source>
        <dbReference type="Proteomes" id="UP001523528"/>
    </source>
</evidence>
<evidence type="ECO:0000256" key="7">
    <source>
        <dbReference type="ARBA" id="ARBA00023004"/>
    </source>
</evidence>
<feature type="domain" description="Cytochrome c" evidence="10">
    <location>
        <begin position="203"/>
        <end position="312"/>
    </location>
</feature>
<gene>
    <name evidence="11" type="ORF">NKW50_06580</name>
</gene>
<dbReference type="PANTHER" id="PTHR35008">
    <property type="entry name" value="BLL4482 PROTEIN-RELATED"/>
    <property type="match status" value="1"/>
</dbReference>
<accession>A0ABT1F2B9</accession>
<keyword evidence="5" id="KW-0732">Signal</keyword>
<name>A0ABT1F2B9_9PROT</name>
<dbReference type="PROSITE" id="PS51007">
    <property type="entry name" value="CYTC"/>
    <property type="match status" value="3"/>
</dbReference>
<evidence type="ECO:0000256" key="1">
    <source>
        <dbReference type="ARBA" id="ARBA00004236"/>
    </source>
</evidence>
<dbReference type="Proteomes" id="UP001523528">
    <property type="component" value="Unassembled WGS sequence"/>
</dbReference>
<dbReference type="Gene3D" id="1.10.760.10">
    <property type="entry name" value="Cytochrome c-like domain"/>
    <property type="match status" value="3"/>
</dbReference>
<feature type="domain" description="Cytochrome c" evidence="10">
    <location>
        <begin position="57"/>
        <end position="161"/>
    </location>
</feature>
<keyword evidence="6" id="KW-0677">Repeat</keyword>
<evidence type="ECO:0000259" key="10">
    <source>
        <dbReference type="PROSITE" id="PS51007"/>
    </source>
</evidence>
<dbReference type="RefSeq" id="WP_165991564.1">
    <property type="nucleotide sequence ID" value="NZ_JAMYZY010000009.1"/>
</dbReference>
<dbReference type="SUPFAM" id="SSF46626">
    <property type="entry name" value="Cytochrome c"/>
    <property type="match status" value="3"/>
</dbReference>
<feature type="domain" description="Cytochrome c" evidence="10">
    <location>
        <begin position="334"/>
        <end position="422"/>
    </location>
</feature>
<keyword evidence="2" id="KW-1003">Cell membrane</keyword>
<keyword evidence="7 9" id="KW-0408">Iron</keyword>
<dbReference type="Pfam" id="PF13442">
    <property type="entry name" value="Cytochrome_CBB3"/>
    <property type="match status" value="1"/>
</dbReference>
<evidence type="ECO:0000256" key="4">
    <source>
        <dbReference type="ARBA" id="ARBA00022723"/>
    </source>
</evidence>
<evidence type="ECO:0000256" key="5">
    <source>
        <dbReference type="ARBA" id="ARBA00022729"/>
    </source>
</evidence>
<keyword evidence="8" id="KW-0472">Membrane</keyword>
<evidence type="ECO:0000256" key="3">
    <source>
        <dbReference type="ARBA" id="ARBA00022617"/>
    </source>
</evidence>
<reference evidence="11 12" key="1">
    <citation type="submission" date="2022-06" db="EMBL/GenBank/DDBJ databases">
        <title>Acetobacer genomes from food samples.</title>
        <authorList>
            <person name="Sombolestani A."/>
        </authorList>
    </citation>
    <scope>NUCLEOTIDE SEQUENCE [LARGE SCALE GENOMIC DNA]</scope>
    <source>
        <strain evidence="11 12">R-83285</strain>
    </source>
</reference>
<keyword evidence="4 9" id="KW-0479">Metal-binding</keyword>
<comment type="caution">
    <text evidence="11">The sequence shown here is derived from an EMBL/GenBank/DDBJ whole genome shotgun (WGS) entry which is preliminary data.</text>
</comment>
<evidence type="ECO:0000313" key="11">
    <source>
        <dbReference type="EMBL" id="MCP1258253.1"/>
    </source>
</evidence>
<sequence length="441" mass="46932">MRNPKHTRSITGQPDTTLPRYPLDRVYACLRGSFSACLLGGVALLAATPHAHAAPPASVENGRYLARAADCEVCHTAEGGTPYAGGRAFSLPGIGVMYAPNITPDKTAGIGTWTDQQFVDAVRKGVSPHWKHLYPAMPYPAYARMSEAQVRDIRAYLATLPVSPQKTPENAIKFPFSIRGLMVFWNMLNGPAASYADDPGKPADWNRGRYLVEGPGHCADCHTPRTATFGLDGKRALGGNVVNGWRAYNLTSDKQSGLGAWSDQDLAQYLATGHADGHGTAAGDMADVVGHSLRYLSAPDIHAMVVYLRSIPPLHTAEDTVERTTPPAGDATLPQTTRGARLYASACAGCHMPDGTGRQSSFGTITGARSLGADNGRNLVQILVQGSGMQTTTGVQIMPHFAGGGLSERDLADIASFVMTHFTTATPHNMEQAVHDAKEAK</sequence>